<dbReference type="Pfam" id="PF08546">
    <property type="entry name" value="ApbA_C"/>
    <property type="match status" value="1"/>
</dbReference>
<dbReference type="EMBL" id="CP000851">
    <property type="protein sequence ID" value="ABV88432.1"/>
    <property type="molecule type" value="Genomic_DNA"/>
</dbReference>
<dbReference type="eggNOG" id="COG1893">
    <property type="taxonomic scope" value="Bacteria"/>
</dbReference>
<dbReference type="InterPro" id="IPR008927">
    <property type="entry name" value="6-PGluconate_DH-like_C_sf"/>
</dbReference>
<dbReference type="Gene3D" id="1.10.1040.10">
    <property type="entry name" value="N-(1-d-carboxylethyl)-l-norvaline Dehydrogenase, domain 2"/>
    <property type="match status" value="1"/>
</dbReference>
<dbReference type="Pfam" id="PF02558">
    <property type="entry name" value="ApbA"/>
    <property type="match status" value="1"/>
</dbReference>
<dbReference type="STRING" id="398579.Spea_3116"/>
<dbReference type="PANTHER" id="PTHR43765">
    <property type="entry name" value="2-DEHYDROPANTOATE 2-REDUCTASE-RELATED"/>
    <property type="match status" value="1"/>
</dbReference>
<dbReference type="InterPro" id="IPR036291">
    <property type="entry name" value="NAD(P)-bd_dom_sf"/>
</dbReference>
<dbReference type="RefSeq" id="WP_012156334.1">
    <property type="nucleotide sequence ID" value="NC_009901.1"/>
</dbReference>
<evidence type="ECO:0000256" key="7">
    <source>
        <dbReference type="ARBA" id="ARBA00023002"/>
    </source>
</evidence>
<dbReference type="HOGENOM" id="CLU_031468_0_1_6"/>
<feature type="domain" description="Ketopantoate reductase C-terminal" evidence="13">
    <location>
        <begin position="215"/>
        <end position="337"/>
    </location>
</feature>
<feature type="region of interest" description="Disordered" evidence="11">
    <location>
        <begin position="1"/>
        <end position="28"/>
    </location>
</feature>
<evidence type="ECO:0000256" key="10">
    <source>
        <dbReference type="RuleBase" id="RU362068"/>
    </source>
</evidence>
<dbReference type="KEGG" id="spl:Spea_3116"/>
<dbReference type="SUPFAM" id="SSF51735">
    <property type="entry name" value="NAD(P)-binding Rossmann-fold domains"/>
    <property type="match status" value="1"/>
</dbReference>
<keyword evidence="15" id="KW-1185">Reference proteome</keyword>
<comment type="similarity">
    <text evidence="2 10">Belongs to the ketopantoate reductase family.</text>
</comment>
<evidence type="ECO:0000259" key="13">
    <source>
        <dbReference type="Pfam" id="PF08546"/>
    </source>
</evidence>
<evidence type="ECO:0000256" key="2">
    <source>
        <dbReference type="ARBA" id="ARBA00007870"/>
    </source>
</evidence>
<dbReference type="Proteomes" id="UP000002608">
    <property type="component" value="Chromosome"/>
</dbReference>
<evidence type="ECO:0000313" key="15">
    <source>
        <dbReference type="Proteomes" id="UP000002608"/>
    </source>
</evidence>
<evidence type="ECO:0000259" key="12">
    <source>
        <dbReference type="Pfam" id="PF02558"/>
    </source>
</evidence>
<dbReference type="FunFam" id="1.10.1040.10:FF:000017">
    <property type="entry name" value="2-dehydropantoate 2-reductase"/>
    <property type="match status" value="1"/>
</dbReference>
<evidence type="ECO:0000256" key="8">
    <source>
        <dbReference type="ARBA" id="ARBA00032024"/>
    </source>
</evidence>
<dbReference type="GO" id="GO:0005737">
    <property type="term" value="C:cytoplasm"/>
    <property type="evidence" value="ECO:0007669"/>
    <property type="project" value="TreeGrafter"/>
</dbReference>
<evidence type="ECO:0000256" key="9">
    <source>
        <dbReference type="ARBA" id="ARBA00048793"/>
    </source>
</evidence>
<dbReference type="InterPro" id="IPR013328">
    <property type="entry name" value="6PGD_dom2"/>
</dbReference>
<comment type="pathway">
    <text evidence="1 10">Cofactor biosynthesis; (R)-pantothenate biosynthesis; (R)-pantoate from 3-methyl-2-oxobutanoate: step 2/2.</text>
</comment>
<evidence type="ECO:0000313" key="14">
    <source>
        <dbReference type="EMBL" id="ABV88432.1"/>
    </source>
</evidence>
<dbReference type="InterPro" id="IPR050838">
    <property type="entry name" value="Ketopantoate_reductase"/>
</dbReference>
<dbReference type="EC" id="1.1.1.169" evidence="3 10"/>
<proteinExistence type="inferred from homology"/>
<reference evidence="14 15" key="1">
    <citation type="submission" date="2007-10" db="EMBL/GenBank/DDBJ databases">
        <title>Complete sequence of Shewanella pealeana ATCC 700345.</title>
        <authorList>
            <consortium name="US DOE Joint Genome Institute"/>
            <person name="Copeland A."/>
            <person name="Lucas S."/>
            <person name="Lapidus A."/>
            <person name="Barry K."/>
            <person name="Glavina del Rio T."/>
            <person name="Dalin E."/>
            <person name="Tice H."/>
            <person name="Pitluck S."/>
            <person name="Chertkov O."/>
            <person name="Brettin T."/>
            <person name="Bruce D."/>
            <person name="Detter J.C."/>
            <person name="Han C."/>
            <person name="Schmutz J."/>
            <person name="Larimer F."/>
            <person name="Land M."/>
            <person name="Hauser L."/>
            <person name="Kyrpides N."/>
            <person name="Kim E."/>
            <person name="Zhao J.-S.Z."/>
            <person name="Manno D."/>
            <person name="Hawari J."/>
            <person name="Richardson P."/>
        </authorList>
    </citation>
    <scope>NUCLEOTIDE SEQUENCE [LARGE SCALE GENOMIC DNA]</scope>
    <source>
        <strain evidence="15">ATCC 700345 / ANG-SQ1</strain>
    </source>
</reference>
<protein>
    <recommendedName>
        <fullName evidence="4 10">2-dehydropantoate 2-reductase</fullName>
        <ecNumber evidence="3 10">1.1.1.169</ecNumber>
    </recommendedName>
    <alternativeName>
        <fullName evidence="8 10">Ketopantoate reductase</fullName>
    </alternativeName>
</protein>
<dbReference type="NCBIfam" id="TIGR00745">
    <property type="entry name" value="apbA_panE"/>
    <property type="match status" value="1"/>
</dbReference>
<dbReference type="OrthoDB" id="6530772at2"/>
<dbReference type="PANTHER" id="PTHR43765:SF2">
    <property type="entry name" value="2-DEHYDROPANTOATE 2-REDUCTASE"/>
    <property type="match status" value="1"/>
</dbReference>
<dbReference type="GO" id="GO:0050661">
    <property type="term" value="F:NADP binding"/>
    <property type="evidence" value="ECO:0007669"/>
    <property type="project" value="TreeGrafter"/>
</dbReference>
<dbReference type="InterPro" id="IPR013752">
    <property type="entry name" value="KPA_reductase"/>
</dbReference>
<sequence length="343" mass="37450">MSSNSSLQLSTEQLDPNQPSNKQLGSKQLNGKQLSASQIAILGAGAIGQLIYHQLANAKQQPHVGLSFIGRKIQSKVVPFRFTRLDGQVVTSNAKVIGLEDYAKELANTALLIVSVKAHQVKPALAAVLPHLPGNTHILLLHNGMGPHLEVQPYLAGRGLSLGTTSQGALRLDKYHVKQTGSGLTQLGPFIAPQLDDNIRERLLSSIDQSTWYADILPLLWQKLAINVAINPLTAIHDCPNGELAKPQYRNAINNAVSELIKVAAADGLTLDKALLIERVYQVIELTAQNFSSMHQDVYHQRQTEIDAINGFVLKRAMVHHIPAPVNQSLAQQITQLEAKYTR</sequence>
<organism evidence="14 15">
    <name type="scientific">Shewanella pealeana (strain ATCC 700345 / ANG-SQ1)</name>
    <dbReference type="NCBI Taxonomy" id="398579"/>
    <lineage>
        <taxon>Bacteria</taxon>
        <taxon>Pseudomonadati</taxon>
        <taxon>Pseudomonadota</taxon>
        <taxon>Gammaproteobacteria</taxon>
        <taxon>Alteromonadales</taxon>
        <taxon>Shewanellaceae</taxon>
        <taxon>Shewanella</taxon>
    </lineage>
</organism>
<dbReference type="AlphaFoldDB" id="A8H795"/>
<keyword evidence="5 10" id="KW-0566">Pantothenate biosynthesis</keyword>
<dbReference type="UniPathway" id="UPA00028">
    <property type="reaction ID" value="UER00004"/>
</dbReference>
<evidence type="ECO:0000256" key="4">
    <source>
        <dbReference type="ARBA" id="ARBA00019465"/>
    </source>
</evidence>
<comment type="catalytic activity">
    <reaction evidence="9 10">
        <text>(R)-pantoate + NADP(+) = 2-dehydropantoate + NADPH + H(+)</text>
        <dbReference type="Rhea" id="RHEA:16233"/>
        <dbReference type="ChEBI" id="CHEBI:11561"/>
        <dbReference type="ChEBI" id="CHEBI:15378"/>
        <dbReference type="ChEBI" id="CHEBI:15980"/>
        <dbReference type="ChEBI" id="CHEBI:57783"/>
        <dbReference type="ChEBI" id="CHEBI:58349"/>
        <dbReference type="EC" id="1.1.1.169"/>
    </reaction>
</comment>
<evidence type="ECO:0000256" key="6">
    <source>
        <dbReference type="ARBA" id="ARBA00022857"/>
    </source>
</evidence>
<dbReference type="GO" id="GO:0015940">
    <property type="term" value="P:pantothenate biosynthetic process"/>
    <property type="evidence" value="ECO:0007669"/>
    <property type="project" value="UniProtKB-UniPathway"/>
</dbReference>
<dbReference type="GO" id="GO:0008677">
    <property type="term" value="F:2-dehydropantoate 2-reductase activity"/>
    <property type="evidence" value="ECO:0007669"/>
    <property type="project" value="UniProtKB-EC"/>
</dbReference>
<keyword evidence="6 10" id="KW-0521">NADP</keyword>
<feature type="domain" description="Ketopantoate reductase N-terminal" evidence="12">
    <location>
        <begin position="39"/>
        <end position="190"/>
    </location>
</feature>
<dbReference type="InterPro" id="IPR013332">
    <property type="entry name" value="KPR_N"/>
</dbReference>
<dbReference type="Gene3D" id="3.40.50.720">
    <property type="entry name" value="NAD(P)-binding Rossmann-like Domain"/>
    <property type="match status" value="1"/>
</dbReference>
<name>A8H795_SHEPA</name>
<accession>A8H795</accession>
<evidence type="ECO:0000256" key="5">
    <source>
        <dbReference type="ARBA" id="ARBA00022655"/>
    </source>
</evidence>
<keyword evidence="7 10" id="KW-0560">Oxidoreductase</keyword>
<evidence type="ECO:0000256" key="1">
    <source>
        <dbReference type="ARBA" id="ARBA00004994"/>
    </source>
</evidence>
<dbReference type="SUPFAM" id="SSF48179">
    <property type="entry name" value="6-phosphogluconate dehydrogenase C-terminal domain-like"/>
    <property type="match status" value="1"/>
</dbReference>
<dbReference type="InterPro" id="IPR003710">
    <property type="entry name" value="ApbA"/>
</dbReference>
<comment type="function">
    <text evidence="10">Catalyzes the NADPH-dependent reduction of ketopantoate into pantoic acid.</text>
</comment>
<evidence type="ECO:0000256" key="11">
    <source>
        <dbReference type="SAM" id="MobiDB-lite"/>
    </source>
</evidence>
<evidence type="ECO:0000256" key="3">
    <source>
        <dbReference type="ARBA" id="ARBA00013014"/>
    </source>
</evidence>
<gene>
    <name evidence="14" type="ordered locus">Spea_3116</name>
</gene>